<dbReference type="STRING" id="128403.WA1_00700"/>
<sequence>MTPRKREKSNKNIIPNQARRANKTNSSVANKTTSPERISYSVAHAIPGRIRFRIPRLVKDSTYAEKLKLVMESDSRITKVRVNPTAASIVIDYSIGIIKDEQVRAHLVHLIQTAPDIVVPTRVTAKSIVGTVFDAAIHLIDTTRNINQAHNAIKYQRYREDTWERVLSTTRNIIKRLKSATMFILPNKRWQKHSKPDEVGLQPLKLQAVGEGDL</sequence>
<dbReference type="RefSeq" id="WP_017742149.1">
    <property type="nucleotide sequence ID" value="NZ_KQ976354.1"/>
</dbReference>
<dbReference type="EMBL" id="ANNX02000012">
    <property type="protein sequence ID" value="KYC43718.1"/>
    <property type="molecule type" value="Genomic_DNA"/>
</dbReference>
<protein>
    <submittedName>
        <fullName evidence="2">Uncharacterized protein</fullName>
    </submittedName>
</protein>
<dbReference type="AlphaFoldDB" id="A0A139XGA0"/>
<feature type="compositionally biased region" description="Polar residues" evidence="1">
    <location>
        <begin position="23"/>
        <end position="33"/>
    </location>
</feature>
<feature type="region of interest" description="Disordered" evidence="1">
    <location>
        <begin position="1"/>
        <end position="33"/>
    </location>
</feature>
<dbReference type="Pfam" id="PF19991">
    <property type="entry name" value="HMA_2"/>
    <property type="match status" value="1"/>
</dbReference>
<evidence type="ECO:0000256" key="1">
    <source>
        <dbReference type="SAM" id="MobiDB-lite"/>
    </source>
</evidence>
<dbReference type="Proteomes" id="UP000076925">
    <property type="component" value="Unassembled WGS sequence"/>
</dbReference>
<evidence type="ECO:0000313" key="3">
    <source>
        <dbReference type="Proteomes" id="UP000076925"/>
    </source>
</evidence>
<name>A0A139XGA0_9CYAN</name>
<evidence type="ECO:0000313" key="2">
    <source>
        <dbReference type="EMBL" id="KYC43718.1"/>
    </source>
</evidence>
<proteinExistence type="predicted"/>
<gene>
    <name evidence="2" type="ORF">WA1_00700</name>
</gene>
<keyword evidence="3" id="KW-1185">Reference proteome</keyword>
<comment type="caution">
    <text evidence="2">The sequence shown here is derived from an EMBL/GenBank/DDBJ whole genome shotgun (WGS) entry which is preliminary data.</text>
</comment>
<reference evidence="2 3" key="1">
    <citation type="journal article" date="2013" name="Genome Biol. Evol.">
        <title>Genomes of Stigonematalean cyanobacteria (subsection V) and the evolution of oxygenic photosynthesis from prokaryotes to plastids.</title>
        <authorList>
            <person name="Dagan T."/>
            <person name="Roettger M."/>
            <person name="Stucken K."/>
            <person name="Landan G."/>
            <person name="Koch R."/>
            <person name="Major P."/>
            <person name="Gould S.B."/>
            <person name="Goremykin V.V."/>
            <person name="Rippka R."/>
            <person name="Tandeau de Marsac N."/>
            <person name="Gugger M."/>
            <person name="Lockhart P.J."/>
            <person name="Allen J.F."/>
            <person name="Brune I."/>
            <person name="Maus I."/>
            <person name="Puhler A."/>
            <person name="Martin W.F."/>
        </authorList>
    </citation>
    <scope>NUCLEOTIDE SEQUENCE [LARGE SCALE GENOMIC DNA]</scope>
    <source>
        <strain evidence="2 3">PCC 7110</strain>
    </source>
</reference>
<accession>A0A139XGA0</accession>
<organism evidence="2 3">
    <name type="scientific">Scytonema hofmannii PCC 7110</name>
    <dbReference type="NCBI Taxonomy" id="128403"/>
    <lineage>
        <taxon>Bacteria</taxon>
        <taxon>Bacillati</taxon>
        <taxon>Cyanobacteriota</taxon>
        <taxon>Cyanophyceae</taxon>
        <taxon>Nostocales</taxon>
        <taxon>Scytonemataceae</taxon>
        <taxon>Scytonema</taxon>
    </lineage>
</organism>